<accession>A0AAD3TD66</accession>
<dbReference type="Proteomes" id="UP001279734">
    <property type="component" value="Unassembled WGS sequence"/>
</dbReference>
<dbReference type="EMBL" id="BSYO01000032">
    <property type="protein sequence ID" value="GMH27083.1"/>
    <property type="molecule type" value="Genomic_DNA"/>
</dbReference>
<reference evidence="1" key="1">
    <citation type="submission" date="2023-05" db="EMBL/GenBank/DDBJ databases">
        <title>Nepenthes gracilis genome sequencing.</title>
        <authorList>
            <person name="Fukushima K."/>
        </authorList>
    </citation>
    <scope>NUCLEOTIDE SEQUENCE</scope>
    <source>
        <strain evidence="1">SING2019-196</strain>
    </source>
</reference>
<proteinExistence type="predicted"/>
<gene>
    <name evidence="1" type="ORF">Nepgr_028926</name>
</gene>
<protein>
    <submittedName>
        <fullName evidence="1">Uncharacterized protein</fullName>
    </submittedName>
</protein>
<organism evidence="1 2">
    <name type="scientific">Nepenthes gracilis</name>
    <name type="common">Slender pitcher plant</name>
    <dbReference type="NCBI Taxonomy" id="150966"/>
    <lineage>
        <taxon>Eukaryota</taxon>
        <taxon>Viridiplantae</taxon>
        <taxon>Streptophyta</taxon>
        <taxon>Embryophyta</taxon>
        <taxon>Tracheophyta</taxon>
        <taxon>Spermatophyta</taxon>
        <taxon>Magnoliopsida</taxon>
        <taxon>eudicotyledons</taxon>
        <taxon>Gunneridae</taxon>
        <taxon>Pentapetalae</taxon>
        <taxon>Caryophyllales</taxon>
        <taxon>Nepenthaceae</taxon>
        <taxon>Nepenthes</taxon>
    </lineage>
</organism>
<evidence type="ECO:0000313" key="1">
    <source>
        <dbReference type="EMBL" id="GMH27083.1"/>
    </source>
</evidence>
<sequence length="168" mass="17420">MVHLARIHELPSMVTIPPIKPVPSSSLGASVASEFPGYLPSSAKSCCSVVPTLSSSPSAEGFASSGSHKASDDAPDLGVQFPLAAEQLVEAGLEKAPASCSSFTSVSLSLDALRLEVDHEQPSAASGNQAVQDNFEADELMNSIPSLVDCPRHAPDLVVNNQSNSTDY</sequence>
<dbReference type="AlphaFoldDB" id="A0AAD3TD66"/>
<name>A0AAD3TD66_NEPGR</name>
<keyword evidence="2" id="KW-1185">Reference proteome</keyword>
<evidence type="ECO:0000313" key="2">
    <source>
        <dbReference type="Proteomes" id="UP001279734"/>
    </source>
</evidence>
<comment type="caution">
    <text evidence="1">The sequence shown here is derived from an EMBL/GenBank/DDBJ whole genome shotgun (WGS) entry which is preliminary data.</text>
</comment>